<dbReference type="SUPFAM" id="SSF103196">
    <property type="entry name" value="Roadblock/LC7 domain"/>
    <property type="match status" value="1"/>
</dbReference>
<comment type="caution">
    <text evidence="2">The sequence shown here is derived from an EMBL/GenBank/DDBJ whole genome shotgun (WGS) entry which is preliminary data.</text>
</comment>
<evidence type="ECO:0000313" key="3">
    <source>
        <dbReference type="Proteomes" id="UP000017559"/>
    </source>
</evidence>
<gene>
    <name evidence="2" type="ORF">Moror_7206</name>
</gene>
<keyword evidence="1" id="KW-0732">Signal</keyword>
<evidence type="ECO:0000256" key="1">
    <source>
        <dbReference type="SAM" id="SignalP"/>
    </source>
</evidence>
<sequence>MLVLSTLHTLLAQVLSLPDLHTAILSTPSGQLVCYASDAGRPKDEIRVIVGLSGEIWQEAEGEIGEAGMVDSELGRIVVLGVDEEQQQVEHKAATSEESDYQPLMLLTLNAKDTVDWDELQVKGKALAKHLAKSLSKYRQHLIWPLPKPGTAHLPSPTPVR</sequence>
<dbReference type="STRING" id="1381753.V2XTP5"/>
<dbReference type="KEGG" id="mrr:Moror_7206"/>
<evidence type="ECO:0000313" key="2">
    <source>
        <dbReference type="EMBL" id="ESK96216.1"/>
    </source>
</evidence>
<proteinExistence type="predicted"/>
<dbReference type="EMBL" id="AWSO01000052">
    <property type="protein sequence ID" value="ESK96216.1"/>
    <property type="molecule type" value="Genomic_DNA"/>
</dbReference>
<keyword evidence="3" id="KW-1185">Reference proteome</keyword>
<name>V2XTP5_MONRO</name>
<dbReference type="AlphaFoldDB" id="V2XTP5"/>
<organism evidence="2 3">
    <name type="scientific">Moniliophthora roreri (strain MCA 2997)</name>
    <name type="common">Cocoa frosty pod rot fungus</name>
    <name type="synonym">Crinipellis roreri</name>
    <dbReference type="NCBI Taxonomy" id="1381753"/>
    <lineage>
        <taxon>Eukaryota</taxon>
        <taxon>Fungi</taxon>
        <taxon>Dikarya</taxon>
        <taxon>Basidiomycota</taxon>
        <taxon>Agaricomycotina</taxon>
        <taxon>Agaricomycetes</taxon>
        <taxon>Agaricomycetidae</taxon>
        <taxon>Agaricales</taxon>
        <taxon>Marasmiineae</taxon>
        <taxon>Marasmiaceae</taxon>
        <taxon>Moniliophthora</taxon>
    </lineage>
</organism>
<dbReference type="HOGENOM" id="CLU_142954_0_0_1"/>
<dbReference type="Proteomes" id="UP000017559">
    <property type="component" value="Unassembled WGS sequence"/>
</dbReference>
<protein>
    <submittedName>
        <fullName evidence="2">Uncharacterized protein</fullName>
    </submittedName>
</protein>
<feature type="chain" id="PRO_5004711876" evidence="1">
    <location>
        <begin position="17"/>
        <end position="161"/>
    </location>
</feature>
<dbReference type="Gene3D" id="3.30.450.30">
    <property type="entry name" value="Dynein light chain 2a, cytoplasmic"/>
    <property type="match status" value="1"/>
</dbReference>
<accession>V2XTP5</accession>
<dbReference type="OrthoDB" id="3201641at2759"/>
<reference evidence="2 3" key="1">
    <citation type="journal article" date="2014" name="BMC Genomics">
        <title>Genome and secretome analysis of the hemibiotrophic fungal pathogen, Moniliophthora roreri, which causes frosty pod rot disease of cacao: mechanisms of the biotrophic and necrotrophic phases.</title>
        <authorList>
            <person name="Meinhardt L.W."/>
            <person name="Costa G.G.L."/>
            <person name="Thomazella D.P.T."/>
            <person name="Teixeira P.J.P.L."/>
            <person name="Carazzolle M.F."/>
            <person name="Schuster S.C."/>
            <person name="Carlson J.E."/>
            <person name="Guiltinan M.J."/>
            <person name="Mieczkowski P."/>
            <person name="Farmer A."/>
            <person name="Ramaraj T."/>
            <person name="Crozier J."/>
            <person name="Davis R.E."/>
            <person name="Shao J."/>
            <person name="Melnick R.L."/>
            <person name="Pereira G.A.G."/>
            <person name="Bailey B.A."/>
        </authorList>
    </citation>
    <scope>NUCLEOTIDE SEQUENCE [LARGE SCALE GENOMIC DNA]</scope>
    <source>
        <strain evidence="2 3">MCA 2997</strain>
    </source>
</reference>
<feature type="signal peptide" evidence="1">
    <location>
        <begin position="1"/>
        <end position="16"/>
    </location>
</feature>